<dbReference type="InterPro" id="IPR036694">
    <property type="entry name" value="Dodecin-like_sf"/>
</dbReference>
<dbReference type="InterPro" id="IPR025543">
    <property type="entry name" value="Dodecin-like"/>
</dbReference>
<name>A0A1I6HNT2_9EURY</name>
<dbReference type="PANTHER" id="PTHR39324">
    <property type="entry name" value="CALCIUM DODECIN"/>
    <property type="match status" value="1"/>
</dbReference>
<reference evidence="2" key="1">
    <citation type="submission" date="2016-10" db="EMBL/GenBank/DDBJ databases">
        <authorList>
            <person name="Varghese N."/>
            <person name="Submissions S."/>
        </authorList>
    </citation>
    <scope>NUCLEOTIDE SEQUENCE [LARGE SCALE GENOMIC DNA]</scope>
    <source>
        <strain evidence="2">CGMCC 1.7736</strain>
    </source>
</reference>
<dbReference type="EMBL" id="FOYT01000002">
    <property type="protein sequence ID" value="SFR56141.1"/>
    <property type="molecule type" value="Genomic_DNA"/>
</dbReference>
<dbReference type="InterPro" id="IPR009923">
    <property type="entry name" value="Dodecin"/>
</dbReference>
<dbReference type="AlphaFoldDB" id="A0A1I6HNT2"/>
<keyword evidence="2" id="KW-1185">Reference proteome</keyword>
<evidence type="ECO:0000313" key="1">
    <source>
        <dbReference type="EMBL" id="SFR56141.1"/>
    </source>
</evidence>
<accession>A0A1I6HNT2</accession>
<dbReference type="RefSeq" id="WP_089807686.1">
    <property type="nucleotide sequence ID" value="NZ_FOYT01000002.1"/>
</dbReference>
<evidence type="ECO:0000313" key="2">
    <source>
        <dbReference type="Proteomes" id="UP000198531"/>
    </source>
</evidence>
<dbReference type="PANTHER" id="PTHR39324:SF1">
    <property type="entry name" value="CALCIUM DODECIN"/>
    <property type="match status" value="1"/>
</dbReference>
<organism evidence="1 2">
    <name type="scientific">Halogeometricum rufum</name>
    <dbReference type="NCBI Taxonomy" id="553469"/>
    <lineage>
        <taxon>Archaea</taxon>
        <taxon>Methanobacteriati</taxon>
        <taxon>Methanobacteriota</taxon>
        <taxon>Stenosarchaea group</taxon>
        <taxon>Halobacteria</taxon>
        <taxon>Halobacteriales</taxon>
        <taxon>Haloferacaceae</taxon>
        <taxon>Halogeometricum</taxon>
    </lineage>
</organism>
<protein>
    <recommendedName>
        <fullName evidence="3">Dodecin</fullName>
    </recommendedName>
</protein>
<evidence type="ECO:0008006" key="3">
    <source>
        <dbReference type="Google" id="ProtNLM"/>
    </source>
</evidence>
<dbReference type="OrthoDB" id="187186at2157"/>
<dbReference type="Proteomes" id="UP000198531">
    <property type="component" value="Unassembled WGS sequence"/>
</dbReference>
<dbReference type="SUPFAM" id="SSF89807">
    <property type="entry name" value="Dodecin-like"/>
    <property type="match status" value="1"/>
</dbReference>
<proteinExistence type="predicted"/>
<sequence>MVYKKITLIGRSDESFDAAVDDAVDRANETLDNVHWVEVKEMGVEIASVEDREYQAEVEVAFQLESGQQA</sequence>
<dbReference type="Gene3D" id="3.30.1660.10">
    <property type="entry name" value="Flavin-binding protein dodecin"/>
    <property type="match status" value="1"/>
</dbReference>
<dbReference type="STRING" id="553469.SAMN04487947_2278"/>
<dbReference type="Pfam" id="PF07311">
    <property type="entry name" value="Dodecin"/>
    <property type="match status" value="1"/>
</dbReference>
<gene>
    <name evidence="1" type="ORF">SAMN04487947_2278</name>
</gene>
<dbReference type="NCBIfam" id="NF041389">
    <property type="entry name" value="dodecin_Halo"/>
    <property type="match status" value="1"/>
</dbReference>